<dbReference type="Gene3D" id="3.10.180.10">
    <property type="entry name" value="2,3-Dihydroxybiphenyl 1,2-Dioxygenase, domain 1"/>
    <property type="match status" value="1"/>
</dbReference>
<reference evidence="1 2" key="1">
    <citation type="submission" date="2019-07" db="EMBL/GenBank/DDBJ databases">
        <authorList>
            <person name="Cremers G."/>
        </authorList>
    </citation>
    <scope>NUCLEOTIDE SEQUENCE [LARGE SCALE GENOMIC DNA]</scope>
</reference>
<evidence type="ECO:0000313" key="2">
    <source>
        <dbReference type="Proteomes" id="UP000334340"/>
    </source>
</evidence>
<evidence type="ECO:0000313" key="1">
    <source>
        <dbReference type="EMBL" id="VUZ84534.1"/>
    </source>
</evidence>
<dbReference type="EMBL" id="CABIKM010000014">
    <property type="protein sequence ID" value="VUZ84534.1"/>
    <property type="molecule type" value="Genomic_DNA"/>
</dbReference>
<protein>
    <recommendedName>
        <fullName evidence="3">VOC domain-containing protein</fullName>
    </recommendedName>
</protein>
<name>A0A564ZGW6_9BACT</name>
<dbReference type="Proteomes" id="UP000334340">
    <property type="component" value="Unassembled WGS sequence"/>
</dbReference>
<organism evidence="1 2">
    <name type="scientific">Candidatus Methylomirabilis lanthanidiphila</name>
    <dbReference type="NCBI Taxonomy" id="2211376"/>
    <lineage>
        <taxon>Bacteria</taxon>
        <taxon>Candidatus Methylomirabilota</taxon>
        <taxon>Candidatus Methylomirabilia</taxon>
        <taxon>Candidatus Methylomirabilales</taxon>
        <taxon>Candidatus Methylomirabilaceae</taxon>
        <taxon>Candidatus Methylomirabilis</taxon>
    </lineage>
</organism>
<dbReference type="SUPFAM" id="SSF54593">
    <property type="entry name" value="Glyoxalase/Bleomycin resistance protein/Dihydroxybiphenyl dioxygenase"/>
    <property type="match status" value="1"/>
</dbReference>
<dbReference type="AlphaFoldDB" id="A0A564ZGW6"/>
<keyword evidence="2" id="KW-1185">Reference proteome</keyword>
<evidence type="ECO:0008006" key="3">
    <source>
        <dbReference type="Google" id="ProtNLM"/>
    </source>
</evidence>
<dbReference type="InterPro" id="IPR029068">
    <property type="entry name" value="Glyas_Bleomycin-R_OHBP_Dase"/>
</dbReference>
<accession>A0A564ZGW6</accession>
<gene>
    <name evidence="1" type="ORF">MELA_00907</name>
</gene>
<proteinExistence type="predicted"/>
<sequence length="227" mass="25306">MDKAQRGPGDLSEAERDLLLAELWGTFTLKLDHAALATQSLRETAYLFMRALQGGQVTYKSQDIADPDAHSSMKTVAIQLGKMPGAGYIAPVEGINRNGESQVSHIITCCGEGIQHVALRVEGGPIEAYRRITERLGVRYTTPILYDDRSRLLQMFTGSLFRSPNPAAGPFLELNQRLDLFERDPTHFHHATVQALYRCLEELQQAGKPIWILDFDAIPPDWDPFAA</sequence>